<sequence length="91" mass="9575">PSDSKVSSLNHVGEEVVGSGLLPASSDSAIDENAGDLSLDEESLNTPPPFEIFFGSELMEKPGVVLAKNIEDVFYSNVKHGDGSVETGVRL</sequence>
<dbReference type="Proteomes" id="UP000265520">
    <property type="component" value="Unassembled WGS sequence"/>
</dbReference>
<dbReference type="AlphaFoldDB" id="A0A392Q159"/>
<protein>
    <submittedName>
        <fullName evidence="2">Uncharacterized protein</fullName>
    </submittedName>
</protein>
<comment type="caution">
    <text evidence="2">The sequence shown here is derived from an EMBL/GenBank/DDBJ whole genome shotgun (WGS) entry which is preliminary data.</text>
</comment>
<feature type="compositionally biased region" description="Acidic residues" evidence="1">
    <location>
        <begin position="29"/>
        <end position="43"/>
    </location>
</feature>
<feature type="region of interest" description="Disordered" evidence="1">
    <location>
        <begin position="17"/>
        <end position="43"/>
    </location>
</feature>
<accession>A0A392Q159</accession>
<evidence type="ECO:0000313" key="2">
    <source>
        <dbReference type="EMBL" id="MCI17622.1"/>
    </source>
</evidence>
<feature type="non-terminal residue" evidence="2">
    <location>
        <position position="1"/>
    </location>
</feature>
<organism evidence="2 3">
    <name type="scientific">Trifolium medium</name>
    <dbReference type="NCBI Taxonomy" id="97028"/>
    <lineage>
        <taxon>Eukaryota</taxon>
        <taxon>Viridiplantae</taxon>
        <taxon>Streptophyta</taxon>
        <taxon>Embryophyta</taxon>
        <taxon>Tracheophyta</taxon>
        <taxon>Spermatophyta</taxon>
        <taxon>Magnoliopsida</taxon>
        <taxon>eudicotyledons</taxon>
        <taxon>Gunneridae</taxon>
        <taxon>Pentapetalae</taxon>
        <taxon>rosids</taxon>
        <taxon>fabids</taxon>
        <taxon>Fabales</taxon>
        <taxon>Fabaceae</taxon>
        <taxon>Papilionoideae</taxon>
        <taxon>50 kb inversion clade</taxon>
        <taxon>NPAAA clade</taxon>
        <taxon>Hologalegina</taxon>
        <taxon>IRL clade</taxon>
        <taxon>Trifolieae</taxon>
        <taxon>Trifolium</taxon>
    </lineage>
</organism>
<dbReference type="EMBL" id="LXQA010106290">
    <property type="protein sequence ID" value="MCI17622.1"/>
    <property type="molecule type" value="Genomic_DNA"/>
</dbReference>
<reference evidence="2 3" key="1">
    <citation type="journal article" date="2018" name="Front. Plant Sci.">
        <title>Red Clover (Trifolium pratense) and Zigzag Clover (T. medium) - A Picture of Genomic Similarities and Differences.</title>
        <authorList>
            <person name="Dluhosova J."/>
            <person name="Istvanek J."/>
            <person name="Nedelnik J."/>
            <person name="Repkova J."/>
        </authorList>
    </citation>
    <scope>NUCLEOTIDE SEQUENCE [LARGE SCALE GENOMIC DNA]</scope>
    <source>
        <strain evidence="3">cv. 10/8</strain>
        <tissue evidence="2">Leaf</tissue>
    </source>
</reference>
<keyword evidence="3" id="KW-1185">Reference proteome</keyword>
<proteinExistence type="predicted"/>
<evidence type="ECO:0000256" key="1">
    <source>
        <dbReference type="SAM" id="MobiDB-lite"/>
    </source>
</evidence>
<name>A0A392Q159_9FABA</name>
<evidence type="ECO:0000313" key="3">
    <source>
        <dbReference type="Proteomes" id="UP000265520"/>
    </source>
</evidence>